<dbReference type="EMBL" id="CP063845">
    <property type="protein sequence ID" value="UFP95891.1"/>
    <property type="molecule type" value="Genomic_DNA"/>
</dbReference>
<dbReference type="Proteomes" id="UP001054846">
    <property type="component" value="Chromosome"/>
</dbReference>
<evidence type="ECO:0000313" key="1">
    <source>
        <dbReference type="EMBL" id="UFP95891.1"/>
    </source>
</evidence>
<protein>
    <recommendedName>
        <fullName evidence="3">Prevent-host-death family protein</fullName>
    </recommendedName>
</protein>
<dbReference type="RefSeq" id="WP_230843122.1">
    <property type="nucleotide sequence ID" value="NZ_CP063845.1"/>
</dbReference>
<evidence type="ECO:0000313" key="2">
    <source>
        <dbReference type="Proteomes" id="UP001054846"/>
    </source>
</evidence>
<accession>A0ABY3PQC1</accession>
<keyword evidence="2" id="KW-1185">Reference proteome</keyword>
<sequence length="90" mass="10147">MEFIGVREFRDRASHYLASKHALGIRRNNRLIGVYIPLPELLEHEEQTGDIERLGELVRQMAAQNELDEESFAAMFESAEDELGANAAGC</sequence>
<gene>
    <name evidence="1" type="ORF">ISF26_06625</name>
</gene>
<proteinExistence type="predicted"/>
<name>A0ABY3PQC1_9CYAN</name>
<organism evidence="1 2">
    <name type="scientific">Gloeobacter morelensis MG652769</name>
    <dbReference type="NCBI Taxonomy" id="2781736"/>
    <lineage>
        <taxon>Bacteria</taxon>
        <taxon>Bacillati</taxon>
        <taxon>Cyanobacteriota</taxon>
        <taxon>Cyanophyceae</taxon>
        <taxon>Gloeobacterales</taxon>
        <taxon>Gloeobacteraceae</taxon>
        <taxon>Gloeobacter</taxon>
        <taxon>Gloeobacter morelensis</taxon>
    </lineage>
</organism>
<evidence type="ECO:0008006" key="3">
    <source>
        <dbReference type="Google" id="ProtNLM"/>
    </source>
</evidence>
<reference evidence="1 2" key="1">
    <citation type="journal article" date="2021" name="Genome Biol. Evol.">
        <title>Complete Genome Sequencing of a Novel Gloeobacter Species from a Waterfall Cave in Mexico.</title>
        <authorList>
            <person name="Saw J.H."/>
            <person name="Cardona T."/>
            <person name="Montejano G."/>
        </authorList>
    </citation>
    <scope>NUCLEOTIDE SEQUENCE [LARGE SCALE GENOMIC DNA]</scope>
    <source>
        <strain evidence="1">MG652769</strain>
    </source>
</reference>